<dbReference type="InterPro" id="IPR003111">
    <property type="entry name" value="Lon_prtase_N"/>
</dbReference>
<keyword evidence="17" id="KW-1185">Reference proteome</keyword>
<protein>
    <recommendedName>
        <fullName evidence="9 10">Lon protease</fullName>
        <ecNumber evidence="9 10">3.4.21.53</ecNumber>
    </recommendedName>
    <alternativeName>
        <fullName evidence="9">ATP-dependent protease La</fullName>
    </alternativeName>
</protein>
<comment type="function">
    <text evidence="9">ATP-dependent serine protease that mediates the selective degradation of mutant and abnormal proteins as well as certain short-lived regulatory proteins. Required for cellular homeostasis and for survival from DNA damage and developmental changes induced by stress. Degrades polypeptides processively to yield small peptide fragments that are 5 to 10 amino acids long. Binds to DNA in a double-stranded, site-specific manner.</text>
</comment>
<dbReference type="RefSeq" id="WP_277576579.1">
    <property type="nucleotide sequence ID" value="NZ_JANRMI010000001.1"/>
</dbReference>
<dbReference type="Pfam" id="PF02190">
    <property type="entry name" value="LON_substr_bdg"/>
    <property type="match status" value="1"/>
</dbReference>
<dbReference type="InterPro" id="IPR054594">
    <property type="entry name" value="Lon_lid"/>
</dbReference>
<dbReference type="InterPro" id="IPR015947">
    <property type="entry name" value="PUA-like_sf"/>
</dbReference>
<dbReference type="HAMAP" id="MF_01973">
    <property type="entry name" value="lon_bact"/>
    <property type="match status" value="1"/>
</dbReference>
<comment type="subcellular location">
    <subcellularLocation>
        <location evidence="1 9 10">Cytoplasm</location>
    </subcellularLocation>
</comment>
<keyword evidence="13" id="KW-0175">Coiled coil</keyword>
<dbReference type="SUPFAM" id="SSF52540">
    <property type="entry name" value="P-loop containing nucleoside triphosphate hydrolases"/>
    <property type="match status" value="1"/>
</dbReference>
<dbReference type="GO" id="GO:0004252">
    <property type="term" value="F:serine-type endopeptidase activity"/>
    <property type="evidence" value="ECO:0007669"/>
    <property type="project" value="UniProtKB-EC"/>
</dbReference>
<evidence type="ECO:0000256" key="2">
    <source>
        <dbReference type="ARBA" id="ARBA00022490"/>
    </source>
</evidence>
<dbReference type="InterPro" id="IPR027065">
    <property type="entry name" value="Lon_Prtase"/>
</dbReference>
<keyword evidence="6 9" id="KW-0720">Serine protease</keyword>
<evidence type="ECO:0000256" key="9">
    <source>
        <dbReference type="HAMAP-Rule" id="MF_01973"/>
    </source>
</evidence>
<feature type="active site" evidence="9 11">
    <location>
        <position position="754"/>
    </location>
</feature>
<name>A0ABT6DF60_9BACT</name>
<evidence type="ECO:0000256" key="4">
    <source>
        <dbReference type="ARBA" id="ARBA00022741"/>
    </source>
</evidence>
<evidence type="ECO:0000256" key="5">
    <source>
        <dbReference type="ARBA" id="ARBA00022801"/>
    </source>
</evidence>
<dbReference type="Gene3D" id="3.30.230.10">
    <property type="match status" value="1"/>
</dbReference>
<dbReference type="Proteomes" id="UP001152321">
    <property type="component" value="Unassembled WGS sequence"/>
</dbReference>
<accession>A0ABT6DF60</accession>
<dbReference type="NCBIfam" id="TIGR00763">
    <property type="entry name" value="lon"/>
    <property type="match status" value="1"/>
</dbReference>
<dbReference type="Pfam" id="PF00004">
    <property type="entry name" value="AAA"/>
    <property type="match status" value="1"/>
</dbReference>
<feature type="active site" evidence="9 11">
    <location>
        <position position="711"/>
    </location>
</feature>
<keyword evidence="4 9" id="KW-0547">Nucleotide-binding</keyword>
<sequence length="835" mass="93326">MSEGKVQQLPLLPLRDLIIFPHMMMPLFVGREKSINALEEAMSKQTDIVLAAQKDAKTNNPEAKDIFAIGTVGTIIQLLRLPDGTVKVLVEGKRRVKIKNFVNNENFFVVAVENLDEEPTNIVEAQALVRSVKTTFETYVKLNKRIPPEILMRVSTIENPGELADIIVAQLNLKLEDKQTVLEIIDPSKRLEHLLNLMTGEIEILEVEKKIRTRVKKQMERSQKEYYLNEQMQAIQKELGEKDDYQAELQDLEVKCKNKKMSQEAKDKVMKEIKKLKMMSPMSAEATVVRNYIDWILSLPWADYSEEKHDLKNAQRILDDEHWGLEKVKDRILEYLAVLSISKDIKGPILCLAGPPGVGKTSLAKSIAESLNRSFARISLGGVRDEAEIRGHRKTYVGAMPGKIIQALRKVDKGNPLVLLDEIDKMANDFRGDPSAAMLEVLDPEQNSTFQDHYLEVEYDLSKVMFIATANSLHTIPRPLLDRMEIIQLEGYIEQEKFNIAKNYLVPKQLENHGLKDYKVSVKDETIRDIIRYYTREAGVRNLERQIANVCRKVAKDIVMGETVENFKAEGTKKTAKTAAAKKGAKGAKTSTTTSKNAGYVVTPAKLVELLGGHKYKFGVIETENEIGLTNGMAWTEVGGDLLAVEVSVVPGKGKFTVTGQLGDVMKESCAAAMSYVRSRGPLFGLDKEYFANIDVHIHLPEGAVPKDGPSAGIALTTSIVSAITKIPVKRTVAMTGEVSLRGRVMAIGGLKEKVLAAHRGGIKLIICPKENEKDLKDIPKEVMKDLKVILVDHVDQVLINALDVKGPKEIFKVQKEREFGIKAQYTGQQNVAHH</sequence>
<comment type="induction">
    <text evidence="9">By heat shock.</text>
</comment>
<dbReference type="PROSITE" id="PS51786">
    <property type="entry name" value="LON_PROTEOLYTIC"/>
    <property type="match status" value="1"/>
</dbReference>
<dbReference type="SMART" id="SM00382">
    <property type="entry name" value="AAA"/>
    <property type="match status" value="1"/>
</dbReference>
<evidence type="ECO:0000256" key="10">
    <source>
        <dbReference type="PIRNR" id="PIRNR001174"/>
    </source>
</evidence>
<dbReference type="Gene3D" id="3.40.50.300">
    <property type="entry name" value="P-loop containing nucleotide triphosphate hydrolases"/>
    <property type="match status" value="1"/>
</dbReference>
<evidence type="ECO:0000256" key="7">
    <source>
        <dbReference type="ARBA" id="ARBA00022840"/>
    </source>
</evidence>
<comment type="catalytic activity">
    <reaction evidence="9 10 11">
        <text>Hydrolysis of proteins in presence of ATP.</text>
        <dbReference type="EC" id="3.4.21.53"/>
    </reaction>
</comment>
<dbReference type="Gene3D" id="2.30.130.40">
    <property type="entry name" value="LON domain-like"/>
    <property type="match status" value="1"/>
</dbReference>
<dbReference type="InterPro" id="IPR027543">
    <property type="entry name" value="Lon_bac"/>
</dbReference>
<dbReference type="InterPro" id="IPR008269">
    <property type="entry name" value="Lon_proteolytic"/>
</dbReference>
<dbReference type="InterPro" id="IPR020568">
    <property type="entry name" value="Ribosomal_Su5_D2-typ_SF"/>
</dbReference>
<organism evidence="16 17">
    <name type="scientific">Bdellovibrio svalbardensis</name>
    <dbReference type="NCBI Taxonomy" id="2972972"/>
    <lineage>
        <taxon>Bacteria</taxon>
        <taxon>Pseudomonadati</taxon>
        <taxon>Bdellovibrionota</taxon>
        <taxon>Bdellovibrionia</taxon>
        <taxon>Bdellovibrionales</taxon>
        <taxon>Pseudobdellovibrionaceae</taxon>
        <taxon>Bdellovibrio</taxon>
    </lineage>
</organism>
<evidence type="ECO:0000313" key="17">
    <source>
        <dbReference type="Proteomes" id="UP001152321"/>
    </source>
</evidence>
<dbReference type="InterPro" id="IPR004815">
    <property type="entry name" value="Lon_bac/euk-typ"/>
</dbReference>
<comment type="caution">
    <text evidence="16">The sequence shown here is derived from an EMBL/GenBank/DDBJ whole genome shotgun (WGS) entry which is preliminary data.</text>
</comment>
<dbReference type="InterPro" id="IPR046336">
    <property type="entry name" value="Lon_prtase_N_sf"/>
</dbReference>
<evidence type="ECO:0000313" key="16">
    <source>
        <dbReference type="EMBL" id="MDG0815102.1"/>
    </source>
</evidence>
<evidence type="ECO:0000256" key="11">
    <source>
        <dbReference type="PROSITE-ProRule" id="PRU01122"/>
    </source>
</evidence>
<dbReference type="Pfam" id="PF05362">
    <property type="entry name" value="Lon_C"/>
    <property type="match status" value="1"/>
</dbReference>
<dbReference type="InterPro" id="IPR003593">
    <property type="entry name" value="AAA+_ATPase"/>
</dbReference>
<dbReference type="PRINTS" id="PR00830">
    <property type="entry name" value="ENDOLAPTASE"/>
</dbReference>
<gene>
    <name evidence="9 16" type="primary">lon</name>
    <name evidence="16" type="ORF">NWE73_01920</name>
</gene>
<evidence type="ECO:0000256" key="13">
    <source>
        <dbReference type="SAM" id="Coils"/>
    </source>
</evidence>
<dbReference type="Pfam" id="PF22667">
    <property type="entry name" value="Lon_lid"/>
    <property type="match status" value="1"/>
</dbReference>
<dbReference type="PIRSF" id="PIRSF001174">
    <property type="entry name" value="Lon_proteas"/>
    <property type="match status" value="1"/>
</dbReference>
<dbReference type="InterPro" id="IPR027417">
    <property type="entry name" value="P-loop_NTPase"/>
</dbReference>
<evidence type="ECO:0000256" key="8">
    <source>
        <dbReference type="ARBA" id="ARBA00023016"/>
    </source>
</evidence>
<dbReference type="InterPro" id="IPR008268">
    <property type="entry name" value="Peptidase_S16_AS"/>
</dbReference>
<keyword evidence="5 9" id="KW-0378">Hydrolase</keyword>
<evidence type="ECO:0000256" key="3">
    <source>
        <dbReference type="ARBA" id="ARBA00022670"/>
    </source>
</evidence>
<evidence type="ECO:0000256" key="1">
    <source>
        <dbReference type="ARBA" id="ARBA00004496"/>
    </source>
</evidence>
<dbReference type="EC" id="3.4.21.53" evidence="9 10"/>
<dbReference type="SMART" id="SM00464">
    <property type="entry name" value="LON"/>
    <property type="match status" value="1"/>
</dbReference>
<evidence type="ECO:0000256" key="6">
    <source>
        <dbReference type="ARBA" id="ARBA00022825"/>
    </source>
</evidence>
<dbReference type="SUPFAM" id="SSF54211">
    <property type="entry name" value="Ribosomal protein S5 domain 2-like"/>
    <property type="match status" value="1"/>
</dbReference>
<feature type="coiled-coil region" evidence="13">
    <location>
        <begin position="228"/>
        <end position="262"/>
    </location>
</feature>
<reference evidence="16" key="1">
    <citation type="submission" date="2022-08" db="EMBL/GenBank/DDBJ databases">
        <title>Novel Bdellovibrio Species Isolated from Svalbard: Designation Bdellovibrio svalbardensis.</title>
        <authorList>
            <person name="Mitchell R.J."/>
            <person name="Choi S.Y."/>
        </authorList>
    </citation>
    <scope>NUCLEOTIDE SEQUENCE</scope>
    <source>
        <strain evidence="16">PAP01</strain>
    </source>
</reference>
<dbReference type="EMBL" id="JANRMI010000001">
    <property type="protein sequence ID" value="MDG0815102.1"/>
    <property type="molecule type" value="Genomic_DNA"/>
</dbReference>
<feature type="binding site" evidence="9">
    <location>
        <begin position="354"/>
        <end position="361"/>
    </location>
    <ligand>
        <name>ATP</name>
        <dbReference type="ChEBI" id="CHEBI:30616"/>
    </ligand>
</feature>
<dbReference type="InterPro" id="IPR014721">
    <property type="entry name" value="Ribsml_uS5_D2-typ_fold_subgr"/>
</dbReference>
<comment type="similarity">
    <text evidence="9 10 11 12">Belongs to the peptidase S16 family.</text>
</comment>
<evidence type="ECO:0000256" key="12">
    <source>
        <dbReference type="RuleBase" id="RU000591"/>
    </source>
</evidence>
<comment type="subunit">
    <text evidence="9 10">Homohexamer. Organized in a ring with a central cavity.</text>
</comment>
<dbReference type="PROSITE" id="PS51787">
    <property type="entry name" value="LON_N"/>
    <property type="match status" value="1"/>
</dbReference>
<dbReference type="Gene3D" id="1.10.8.60">
    <property type="match status" value="1"/>
</dbReference>
<dbReference type="Gene3D" id="1.20.5.5270">
    <property type="match status" value="1"/>
</dbReference>
<proteinExistence type="evidence at transcript level"/>
<feature type="domain" description="Lon proteolytic" evidence="14">
    <location>
        <begin position="624"/>
        <end position="805"/>
    </location>
</feature>
<keyword evidence="2 9" id="KW-0963">Cytoplasm</keyword>
<dbReference type="PROSITE" id="PS01046">
    <property type="entry name" value="LON_SER"/>
    <property type="match status" value="1"/>
</dbReference>
<evidence type="ECO:0000259" key="14">
    <source>
        <dbReference type="PROSITE" id="PS51786"/>
    </source>
</evidence>
<evidence type="ECO:0000259" key="15">
    <source>
        <dbReference type="PROSITE" id="PS51787"/>
    </source>
</evidence>
<keyword evidence="8 9" id="KW-0346">Stress response</keyword>
<dbReference type="SUPFAM" id="SSF88697">
    <property type="entry name" value="PUA domain-like"/>
    <property type="match status" value="1"/>
</dbReference>
<dbReference type="Gene3D" id="1.20.58.1480">
    <property type="match status" value="1"/>
</dbReference>
<keyword evidence="3 9" id="KW-0645">Protease</keyword>
<feature type="domain" description="Lon N-terminal" evidence="15">
    <location>
        <begin position="9"/>
        <end position="202"/>
    </location>
</feature>
<dbReference type="CDD" id="cd19500">
    <property type="entry name" value="RecA-like_Lon"/>
    <property type="match status" value="1"/>
</dbReference>
<keyword evidence="7 9" id="KW-0067">ATP-binding</keyword>
<dbReference type="InterPro" id="IPR003959">
    <property type="entry name" value="ATPase_AAA_core"/>
</dbReference>
<dbReference type="PANTHER" id="PTHR10046">
    <property type="entry name" value="ATP DEPENDENT LON PROTEASE FAMILY MEMBER"/>
    <property type="match status" value="1"/>
</dbReference>